<dbReference type="NCBIfam" id="TIGR02937">
    <property type="entry name" value="sigma70-ECF"/>
    <property type="match status" value="1"/>
</dbReference>
<dbReference type="EMBL" id="CP017641">
    <property type="protein sequence ID" value="APZ92475.1"/>
    <property type="molecule type" value="Genomic_DNA"/>
</dbReference>
<dbReference type="GO" id="GO:0003677">
    <property type="term" value="F:DNA binding"/>
    <property type="evidence" value="ECO:0007669"/>
    <property type="project" value="UniProtKB-KW"/>
</dbReference>
<dbReference type="PANTHER" id="PTHR43133">
    <property type="entry name" value="RNA POLYMERASE ECF-TYPE SIGMA FACTO"/>
    <property type="match status" value="1"/>
</dbReference>
<keyword evidence="2" id="KW-0731">Sigma factor</keyword>
<dbReference type="KEGG" id="fmr:Fuma_02086"/>
<evidence type="ECO:0000256" key="2">
    <source>
        <dbReference type="ARBA" id="ARBA00023082"/>
    </source>
</evidence>
<keyword evidence="7" id="KW-1185">Reference proteome</keyword>
<feature type="domain" description="RNA polymerase sigma-70 region 2" evidence="5">
    <location>
        <begin position="30"/>
        <end position="93"/>
    </location>
</feature>
<dbReference type="InterPro" id="IPR007627">
    <property type="entry name" value="RNA_pol_sigma70_r2"/>
</dbReference>
<evidence type="ECO:0000256" key="3">
    <source>
        <dbReference type="ARBA" id="ARBA00023125"/>
    </source>
</evidence>
<keyword evidence="4" id="KW-0804">Transcription</keyword>
<dbReference type="Proteomes" id="UP000187735">
    <property type="component" value="Chromosome"/>
</dbReference>
<evidence type="ECO:0000256" key="1">
    <source>
        <dbReference type="ARBA" id="ARBA00023015"/>
    </source>
</evidence>
<organism evidence="6 7">
    <name type="scientific">Fuerstiella marisgermanici</name>
    <dbReference type="NCBI Taxonomy" id="1891926"/>
    <lineage>
        <taxon>Bacteria</taxon>
        <taxon>Pseudomonadati</taxon>
        <taxon>Planctomycetota</taxon>
        <taxon>Planctomycetia</taxon>
        <taxon>Planctomycetales</taxon>
        <taxon>Planctomycetaceae</taxon>
        <taxon>Fuerstiella</taxon>
    </lineage>
</organism>
<dbReference type="RefSeq" id="WP_077024092.1">
    <property type="nucleotide sequence ID" value="NZ_CP017641.1"/>
</dbReference>
<dbReference type="SUPFAM" id="SSF88946">
    <property type="entry name" value="Sigma2 domain of RNA polymerase sigma factors"/>
    <property type="match status" value="1"/>
</dbReference>
<dbReference type="Pfam" id="PF04542">
    <property type="entry name" value="Sigma70_r2"/>
    <property type="match status" value="1"/>
</dbReference>
<evidence type="ECO:0000256" key="4">
    <source>
        <dbReference type="ARBA" id="ARBA00023163"/>
    </source>
</evidence>
<keyword evidence="1" id="KW-0805">Transcription regulation</keyword>
<dbReference type="GO" id="GO:0006352">
    <property type="term" value="P:DNA-templated transcription initiation"/>
    <property type="evidence" value="ECO:0007669"/>
    <property type="project" value="InterPro"/>
</dbReference>
<evidence type="ECO:0000313" key="7">
    <source>
        <dbReference type="Proteomes" id="UP000187735"/>
    </source>
</evidence>
<dbReference type="InterPro" id="IPR039425">
    <property type="entry name" value="RNA_pol_sigma-70-like"/>
</dbReference>
<reference evidence="6 7" key="1">
    <citation type="journal article" date="2016" name="Front. Microbiol.">
        <title>Fuerstia marisgermanicae gen. nov., sp. nov., an Unusual Member of the Phylum Planctomycetes from the German Wadden Sea.</title>
        <authorList>
            <person name="Kohn T."/>
            <person name="Heuer A."/>
            <person name="Jogler M."/>
            <person name="Vollmers J."/>
            <person name="Boedeker C."/>
            <person name="Bunk B."/>
            <person name="Rast P."/>
            <person name="Borchert D."/>
            <person name="Glockner I."/>
            <person name="Freese H.M."/>
            <person name="Klenk H.P."/>
            <person name="Overmann J."/>
            <person name="Kaster A.K."/>
            <person name="Rohde M."/>
            <person name="Wiegand S."/>
            <person name="Jogler C."/>
        </authorList>
    </citation>
    <scope>NUCLEOTIDE SEQUENCE [LARGE SCALE GENOMIC DNA]</scope>
    <source>
        <strain evidence="6 7">NH11</strain>
    </source>
</reference>
<dbReference type="OrthoDB" id="258490at2"/>
<dbReference type="InterPro" id="IPR013325">
    <property type="entry name" value="RNA_pol_sigma_r2"/>
</dbReference>
<dbReference type="AlphaFoldDB" id="A0A1P8WEI0"/>
<sequence>MTVPDTRPSLLLRVRDPDDREAWAEFSYIYRPVICRIATFKGMQAADADDLAQQVLLAISQAIERWTPQPGGPKFRSWVRRIAENAILNAITRGIPDKGSGDDAMRSFLEQRAAKDGPETDLLKTEYRREVFHVAAQRIRGEFSDDTWNSFWLTAVDGLDPDTAGTQLGRSRGSVYASRSRVMKRLRQVVEEMDGGQ</sequence>
<gene>
    <name evidence="6" type="ORF">Fuma_02086</name>
</gene>
<dbReference type="STRING" id="1891926.Fuma_02086"/>
<dbReference type="PANTHER" id="PTHR43133:SF8">
    <property type="entry name" value="RNA POLYMERASE SIGMA FACTOR HI_1459-RELATED"/>
    <property type="match status" value="1"/>
</dbReference>
<protein>
    <submittedName>
        <fullName evidence="6">RNA polymerase sigma factor</fullName>
    </submittedName>
</protein>
<evidence type="ECO:0000259" key="5">
    <source>
        <dbReference type="Pfam" id="PF04542"/>
    </source>
</evidence>
<proteinExistence type="predicted"/>
<evidence type="ECO:0000313" key="6">
    <source>
        <dbReference type="EMBL" id="APZ92475.1"/>
    </source>
</evidence>
<dbReference type="Gene3D" id="1.10.1740.10">
    <property type="match status" value="1"/>
</dbReference>
<keyword evidence="3" id="KW-0238">DNA-binding</keyword>
<name>A0A1P8WEI0_9PLAN</name>
<dbReference type="GO" id="GO:0016987">
    <property type="term" value="F:sigma factor activity"/>
    <property type="evidence" value="ECO:0007669"/>
    <property type="project" value="UniProtKB-KW"/>
</dbReference>
<accession>A0A1P8WEI0</accession>
<dbReference type="InterPro" id="IPR014284">
    <property type="entry name" value="RNA_pol_sigma-70_dom"/>
</dbReference>